<dbReference type="FunFam" id="1.10.418.10:FF:000055">
    <property type="entry name" value="MICAL-like protein 2"/>
    <property type="match status" value="1"/>
</dbReference>
<dbReference type="PANTHER" id="PTHR23167:SF87">
    <property type="entry name" value="MICAL-LIKE PROTEIN 2"/>
    <property type="match status" value="1"/>
</dbReference>
<feature type="domain" description="Calponin-homology (CH)" evidence="19">
    <location>
        <begin position="1"/>
        <end position="107"/>
    </location>
</feature>
<keyword evidence="6" id="KW-0963">Cytoplasm</keyword>
<feature type="compositionally biased region" description="Low complexity" evidence="18">
    <location>
        <begin position="466"/>
        <end position="476"/>
    </location>
</feature>
<reference evidence="22" key="3">
    <citation type="submission" date="2025-09" db="UniProtKB">
        <authorList>
            <consortium name="Ensembl"/>
        </authorList>
    </citation>
    <scope>IDENTIFICATION</scope>
</reference>
<evidence type="ECO:0000256" key="3">
    <source>
        <dbReference type="ARBA" id="ARBA00004245"/>
    </source>
</evidence>
<dbReference type="AlphaFoldDB" id="A0A4X2LJU7"/>
<evidence type="ECO:0000256" key="13">
    <source>
        <dbReference type="ARBA" id="ARBA00023136"/>
    </source>
</evidence>
<evidence type="ECO:0000256" key="12">
    <source>
        <dbReference type="ARBA" id="ARBA00023054"/>
    </source>
</evidence>
<dbReference type="InterPro" id="IPR022735">
    <property type="entry name" value="bMERB_dom"/>
</dbReference>
<dbReference type="GO" id="GO:0005856">
    <property type="term" value="C:cytoskeleton"/>
    <property type="evidence" value="ECO:0007669"/>
    <property type="project" value="UniProtKB-SubCell"/>
</dbReference>
<dbReference type="SMART" id="SM00033">
    <property type="entry name" value="CH"/>
    <property type="match status" value="1"/>
</dbReference>
<dbReference type="Ensembl" id="ENSVURT00010028802.1">
    <property type="protein sequence ID" value="ENSVURP00010025294.1"/>
    <property type="gene ID" value="ENSVURG00010019370.1"/>
</dbReference>
<feature type="compositionally biased region" description="Polar residues" evidence="18">
    <location>
        <begin position="405"/>
        <end position="440"/>
    </location>
</feature>
<evidence type="ECO:0000259" key="19">
    <source>
        <dbReference type="PROSITE" id="PS50021"/>
    </source>
</evidence>
<comment type="subcellular location">
    <subcellularLocation>
        <location evidence="2">Cell membrane</location>
        <topology evidence="2">Peripheral membrane protein</topology>
    </subcellularLocation>
    <subcellularLocation>
        <location evidence="4">Cell projection</location>
    </subcellularLocation>
    <subcellularLocation>
        <location evidence="3">Cytoplasm</location>
        <location evidence="3">Cytoskeleton</location>
    </subcellularLocation>
    <subcellularLocation>
        <location evidence="1">Recycling endosome</location>
    </subcellularLocation>
</comment>
<evidence type="ECO:0000256" key="8">
    <source>
        <dbReference type="ARBA" id="ARBA00022723"/>
    </source>
</evidence>
<keyword evidence="23" id="KW-1185">Reference proteome</keyword>
<feature type="compositionally biased region" description="Low complexity" evidence="18">
    <location>
        <begin position="345"/>
        <end position="358"/>
    </location>
</feature>
<dbReference type="PROSITE" id="PS50021">
    <property type="entry name" value="CH"/>
    <property type="match status" value="1"/>
</dbReference>
<feature type="region of interest" description="Disordered" evidence="18">
    <location>
        <begin position="242"/>
        <end position="670"/>
    </location>
</feature>
<evidence type="ECO:0000256" key="15">
    <source>
        <dbReference type="ARBA" id="ARBA00023273"/>
    </source>
</evidence>
<organism evidence="22 23">
    <name type="scientific">Vombatus ursinus</name>
    <name type="common">Common wombat</name>
    <dbReference type="NCBI Taxonomy" id="29139"/>
    <lineage>
        <taxon>Eukaryota</taxon>
        <taxon>Metazoa</taxon>
        <taxon>Chordata</taxon>
        <taxon>Craniata</taxon>
        <taxon>Vertebrata</taxon>
        <taxon>Euteleostomi</taxon>
        <taxon>Mammalia</taxon>
        <taxon>Metatheria</taxon>
        <taxon>Diprotodontia</taxon>
        <taxon>Vombatidae</taxon>
        <taxon>Vombatus</taxon>
    </lineage>
</organism>
<dbReference type="GO" id="GO:0005886">
    <property type="term" value="C:plasma membrane"/>
    <property type="evidence" value="ECO:0007669"/>
    <property type="project" value="UniProtKB-SubCell"/>
</dbReference>
<keyword evidence="10 16" id="KW-0862">Zinc</keyword>
<feature type="compositionally biased region" description="Polar residues" evidence="18">
    <location>
        <begin position="551"/>
        <end position="573"/>
    </location>
</feature>
<dbReference type="GeneTree" id="ENSGT00940000160222"/>
<reference evidence="22" key="2">
    <citation type="submission" date="2025-08" db="UniProtKB">
        <authorList>
            <consortium name="Ensembl"/>
        </authorList>
    </citation>
    <scope>IDENTIFICATION</scope>
</reference>
<keyword evidence="14" id="KW-0206">Cytoskeleton</keyword>
<dbReference type="Pfam" id="PF00307">
    <property type="entry name" value="CH"/>
    <property type="match status" value="1"/>
</dbReference>
<evidence type="ECO:0000256" key="10">
    <source>
        <dbReference type="ARBA" id="ARBA00022833"/>
    </source>
</evidence>
<sequence>MAAIKALQQWCRQQCEGYPEVNITNMTTSFRDGLAFCAILHRHRPDLIDFSTLRKENIYENNKLAFQVAEEQLGIPALLDAEDMVALKVPDRLSILTYVSQYYNYFHGRSPIGGMAGVKRPSSDLSEEPVGKKVISQPVKPTSPAPVQPLSPVRINPAVQGKSTVTEFPPAKPGRVALGSESPRGSRSSICAICKKHVHLVQRHLVDGKLYHRNCFRCKQCSNTLHSGAYKSTGEPGIFVCTSHPTRASTPNSKSPSTDRKQPAASYPSRTNPVPMDTTSPGVSWKARELDKPREAGQKTNQPGREPISNSIPKSFVQSSGWSPSSVGNSATNSLSPINPALQKSTSSTNTLSNSFLNRFIQNSSPDGGKPSGVTNNSPLGWSSTQRKSDPPTTPALSKLDSHKTSSQGKLSFSVTPQSPRTSPLSKSDSSTATQSVTSRIKSDFHAAPQNQSNAYTAASQHKADSSPSSWTSSVSKTQQAREKFFQSSGVSADKPPASKVYGLTFTSSQAAGKTSLGVTTAPSQSTQDSTKDKARDFLVKNLMKGPGFASNGQEGTTTQDPSRSSPAPSQALTPDPKAEGPRRTPRTKLEPASSRPGVVAALSSQSKVSAPASPQRARKSPTFSRPGSELINTRQKPDSSVADGQGQGPSPAENQLEGPAGWRSKLKPVEKISSVDKVLELKQKVAPIDTKGLAIPKKPLENSSVGIRITLSPALKDKTSASASTFPNNSQGPLPGPLASNALLAGRKKLLIPPNLDVSDSWMKPEQKRGESTPSEKPSRLNKPERPCNPPSFPISPKKKVKSPVKLHPDYMSEEDIQKKIQDIEKELDILELKGIDLERKLREAEGDDSEDAFMVEWFKLIHEKQLLLRQESELMYKAKEQRLEEMQLDIADELRCLLEKSEELKTPKERKREQELLEQYVNTVNDRSDIVDCLDEDRIREQEEDQVIQDMIQKLDLQKDGAEKKKPKSRLSKIWKQKNKSKTSG</sequence>
<dbReference type="Proteomes" id="UP000314987">
    <property type="component" value="Unassembled WGS sequence"/>
</dbReference>
<evidence type="ECO:0000256" key="5">
    <source>
        <dbReference type="ARBA" id="ARBA00022475"/>
    </source>
</evidence>
<dbReference type="GO" id="GO:0055037">
    <property type="term" value="C:recycling endosome"/>
    <property type="evidence" value="ECO:0007669"/>
    <property type="project" value="UniProtKB-SubCell"/>
</dbReference>
<dbReference type="PROSITE" id="PS50023">
    <property type="entry name" value="LIM_DOMAIN_2"/>
    <property type="match status" value="1"/>
</dbReference>
<evidence type="ECO:0000256" key="18">
    <source>
        <dbReference type="SAM" id="MobiDB-lite"/>
    </source>
</evidence>
<evidence type="ECO:0000313" key="23">
    <source>
        <dbReference type="Proteomes" id="UP000314987"/>
    </source>
</evidence>
<protein>
    <recommendedName>
        <fullName evidence="24">MICAL like 2</fullName>
    </recommendedName>
</protein>
<feature type="region of interest" description="Disordered" evidence="18">
    <location>
        <begin position="715"/>
        <end position="741"/>
    </location>
</feature>
<evidence type="ECO:0000259" key="20">
    <source>
        <dbReference type="PROSITE" id="PS50023"/>
    </source>
</evidence>
<evidence type="ECO:0000256" key="16">
    <source>
        <dbReference type="PROSITE-ProRule" id="PRU00125"/>
    </source>
</evidence>
<evidence type="ECO:0000256" key="9">
    <source>
        <dbReference type="ARBA" id="ARBA00022753"/>
    </source>
</evidence>
<dbReference type="Gene3D" id="1.10.418.10">
    <property type="entry name" value="Calponin-like domain"/>
    <property type="match status" value="1"/>
</dbReference>
<evidence type="ECO:0008006" key="24">
    <source>
        <dbReference type="Google" id="ProtNLM"/>
    </source>
</evidence>
<dbReference type="InterPro" id="IPR001781">
    <property type="entry name" value="Znf_LIM"/>
</dbReference>
<evidence type="ECO:0000256" key="17">
    <source>
        <dbReference type="SAM" id="Coils"/>
    </source>
</evidence>
<evidence type="ECO:0000256" key="11">
    <source>
        <dbReference type="ARBA" id="ARBA00023038"/>
    </source>
</evidence>
<feature type="compositionally biased region" description="Basic and acidic residues" evidence="18">
    <location>
        <begin position="778"/>
        <end position="787"/>
    </location>
</feature>
<dbReference type="Pfam" id="PF12130">
    <property type="entry name" value="bMERB_dom"/>
    <property type="match status" value="1"/>
</dbReference>
<dbReference type="InterPro" id="IPR001715">
    <property type="entry name" value="CH_dom"/>
</dbReference>
<dbReference type="InterPro" id="IPR050540">
    <property type="entry name" value="F-actin_Monoox_Mical"/>
</dbReference>
<feature type="compositionally biased region" description="Polar residues" evidence="18">
    <location>
        <begin position="449"/>
        <end position="460"/>
    </location>
</feature>
<keyword evidence="7" id="KW-0597">Phosphoprotein</keyword>
<feature type="compositionally biased region" description="Polar residues" evidence="18">
    <location>
        <begin position="243"/>
        <end position="256"/>
    </location>
</feature>
<evidence type="ECO:0000256" key="6">
    <source>
        <dbReference type="ARBA" id="ARBA00022490"/>
    </source>
</evidence>
<dbReference type="OMA" id="DWFQLIH"/>
<dbReference type="InterPro" id="IPR036872">
    <property type="entry name" value="CH_dom_sf"/>
</dbReference>
<feature type="compositionally biased region" description="Polar residues" evidence="18">
    <location>
        <begin position="721"/>
        <end position="733"/>
    </location>
</feature>
<feature type="compositionally biased region" description="Basic residues" evidence="18">
    <location>
        <begin position="967"/>
        <end position="987"/>
    </location>
</feature>
<evidence type="ECO:0000256" key="1">
    <source>
        <dbReference type="ARBA" id="ARBA00004172"/>
    </source>
</evidence>
<dbReference type="Pfam" id="PF00412">
    <property type="entry name" value="LIM"/>
    <property type="match status" value="1"/>
</dbReference>
<feature type="compositionally biased region" description="Low complexity" evidence="18">
    <location>
        <begin position="315"/>
        <end position="330"/>
    </location>
</feature>
<feature type="compositionally biased region" description="Polar residues" evidence="18">
    <location>
        <begin position="268"/>
        <end position="282"/>
    </location>
</feature>
<feature type="coiled-coil region" evidence="17">
    <location>
        <begin position="815"/>
        <end position="891"/>
    </location>
</feature>
<evidence type="ECO:0000259" key="21">
    <source>
        <dbReference type="PROSITE" id="PS51848"/>
    </source>
</evidence>
<dbReference type="PROSITE" id="PS00478">
    <property type="entry name" value="LIM_DOMAIN_1"/>
    <property type="match status" value="1"/>
</dbReference>
<reference evidence="23" key="1">
    <citation type="submission" date="2018-12" db="EMBL/GenBank/DDBJ databases">
        <authorList>
            <person name="Yazar S."/>
        </authorList>
    </citation>
    <scope>NUCLEOTIDE SEQUENCE [LARGE SCALE GENOMIC DNA]</scope>
</reference>
<keyword evidence="13" id="KW-0472">Membrane</keyword>
<feature type="region of interest" description="Disordered" evidence="18">
    <location>
        <begin position="133"/>
        <end position="184"/>
    </location>
</feature>
<evidence type="ECO:0000256" key="2">
    <source>
        <dbReference type="ARBA" id="ARBA00004202"/>
    </source>
</evidence>
<feature type="compositionally biased region" description="Basic and acidic residues" evidence="18">
    <location>
        <begin position="530"/>
        <end position="539"/>
    </location>
</feature>
<dbReference type="CDD" id="cd09444">
    <property type="entry name" value="LIM_Mical_like_1"/>
    <property type="match status" value="1"/>
</dbReference>
<keyword evidence="12 17" id="KW-0175">Coiled coil</keyword>
<feature type="region of interest" description="Disordered" evidence="18">
    <location>
        <begin position="756"/>
        <end position="812"/>
    </location>
</feature>
<dbReference type="PROSITE" id="PS51848">
    <property type="entry name" value="BMERB"/>
    <property type="match status" value="1"/>
</dbReference>
<dbReference type="GO" id="GO:0042995">
    <property type="term" value="C:cell projection"/>
    <property type="evidence" value="ECO:0007669"/>
    <property type="project" value="UniProtKB-SubCell"/>
</dbReference>
<feature type="domain" description="LIM zinc-binding" evidence="20">
    <location>
        <begin position="189"/>
        <end position="251"/>
    </location>
</feature>
<dbReference type="PANTHER" id="PTHR23167">
    <property type="entry name" value="CALPONIN HOMOLOGY DOMAIN-CONTAINING PROTEIN DDB_G0272472-RELATED"/>
    <property type="match status" value="1"/>
</dbReference>
<dbReference type="GO" id="GO:0046872">
    <property type="term" value="F:metal ion binding"/>
    <property type="evidence" value="ECO:0007669"/>
    <property type="project" value="UniProtKB-KW"/>
</dbReference>
<dbReference type="Gene3D" id="2.10.110.10">
    <property type="entry name" value="Cysteine Rich Protein"/>
    <property type="match status" value="1"/>
</dbReference>
<dbReference type="GeneID" id="114052419"/>
<dbReference type="STRING" id="29139.ENSVURP00010025294"/>
<feature type="region of interest" description="Disordered" evidence="18">
    <location>
        <begin position="960"/>
        <end position="987"/>
    </location>
</feature>
<feature type="domain" description="BMERB" evidence="21">
    <location>
        <begin position="801"/>
        <end position="952"/>
    </location>
</feature>
<evidence type="ECO:0000256" key="4">
    <source>
        <dbReference type="ARBA" id="ARBA00004316"/>
    </source>
</evidence>
<feature type="compositionally biased region" description="Basic and acidic residues" evidence="18">
    <location>
        <begin position="286"/>
        <end position="297"/>
    </location>
</feature>
<keyword evidence="11 16" id="KW-0440">LIM domain</keyword>
<dbReference type="CDD" id="cd21253">
    <property type="entry name" value="CH_MICALL2"/>
    <property type="match status" value="1"/>
</dbReference>
<evidence type="ECO:0000313" key="22">
    <source>
        <dbReference type="Ensembl" id="ENSVURP00010025294.1"/>
    </source>
</evidence>
<gene>
    <name evidence="22" type="primary">MICALL2</name>
</gene>
<dbReference type="SMART" id="SM01203">
    <property type="entry name" value="DUF3585"/>
    <property type="match status" value="1"/>
</dbReference>
<accession>A0A4X2LJU7</accession>
<feature type="compositionally biased region" description="Polar residues" evidence="18">
    <location>
        <begin position="622"/>
        <end position="635"/>
    </location>
</feature>
<dbReference type="OrthoDB" id="10017054at2759"/>
<dbReference type="CTD" id="79778"/>
<dbReference type="SMART" id="SM00132">
    <property type="entry name" value="LIM"/>
    <property type="match status" value="1"/>
</dbReference>
<keyword evidence="8 16" id="KW-0479">Metal-binding</keyword>
<evidence type="ECO:0000256" key="7">
    <source>
        <dbReference type="ARBA" id="ARBA00022553"/>
    </source>
</evidence>
<feature type="compositionally biased region" description="Polar residues" evidence="18">
    <location>
        <begin position="298"/>
        <end position="313"/>
    </location>
</feature>
<feature type="compositionally biased region" description="Polar residues" evidence="18">
    <location>
        <begin position="373"/>
        <end position="386"/>
    </location>
</feature>
<proteinExistence type="predicted"/>
<keyword evidence="15" id="KW-0966">Cell projection</keyword>
<keyword evidence="9" id="KW-0967">Endosome</keyword>
<name>A0A4X2LJU7_VOMUR</name>
<dbReference type="RefSeq" id="XP_027730813.1">
    <property type="nucleotide sequence ID" value="XM_027875012.1"/>
</dbReference>
<keyword evidence="5" id="KW-1003">Cell membrane</keyword>
<evidence type="ECO:0000256" key="14">
    <source>
        <dbReference type="ARBA" id="ARBA00023212"/>
    </source>
</evidence>
<dbReference type="SUPFAM" id="SSF57716">
    <property type="entry name" value="Glucocorticoid receptor-like (DNA-binding domain)"/>
    <property type="match status" value="1"/>
</dbReference>
<feature type="compositionally biased region" description="Polar residues" evidence="18">
    <location>
        <begin position="505"/>
        <end position="529"/>
    </location>
</feature>
<dbReference type="SUPFAM" id="SSF47576">
    <property type="entry name" value="Calponin-homology domain, CH-domain"/>
    <property type="match status" value="1"/>
</dbReference>